<proteinExistence type="predicted"/>
<keyword evidence="3" id="KW-0808">Transferase</keyword>
<sequence length="459" mass="48488">MQRTPQQLAEDIQAIWQAGVNAVRSDELVYEAVEVVGDTLFVGESEFHLPAIQRIFVVGGGKAGAGMAIGLQKALGEKLLDGKHVRGLLSVPADCVQELTHIELKAGRPAGQNSPTHEGVEITRRILQMAASLTVHDLCICLISGGGSALLPAPIEGVSLSEKQEITKFLSGAGANIEQLNTVRKQLSRFKGHGLAMTCQAGNLVSLIISDVLGDPLDVIASGPTVPNSTTAADALAVLKELGADREPRFASIIKVLTAKAERYPRNDSRTTCSVANYVIGNNAVAVDAAGIEAEKRGYSHVMHCATSMEGEAEDIGQHLLKMAYKMQIEPGPDCLITGGEPVVRLAEESQRGLGGRNQQLVLAATVDAARQTGLEGIAILSGGTDGEDGPTDAAGAWMDAESFQAMQASGLDPAAYLARNDAYHFFQPLGRLIQTGPTHTNVCDVRVVVVDRVQPQPK</sequence>
<dbReference type="FunFam" id="3.40.1480.10:FF:000002">
    <property type="entry name" value="Glycerate kinase"/>
    <property type="match status" value="1"/>
</dbReference>
<dbReference type="OrthoDB" id="9766552at2"/>
<gene>
    <name evidence="3" type="ORF">C5Y98_20095</name>
</gene>
<evidence type="ECO:0000313" key="4">
    <source>
        <dbReference type="Proteomes" id="UP000239388"/>
    </source>
</evidence>
<organism evidence="3 4">
    <name type="scientific">Blastopirellula marina</name>
    <dbReference type="NCBI Taxonomy" id="124"/>
    <lineage>
        <taxon>Bacteria</taxon>
        <taxon>Pseudomonadati</taxon>
        <taxon>Planctomycetota</taxon>
        <taxon>Planctomycetia</taxon>
        <taxon>Pirellulales</taxon>
        <taxon>Pirellulaceae</taxon>
        <taxon>Blastopirellula</taxon>
    </lineage>
</organism>
<feature type="domain" description="MOFRL-associated" evidence="2">
    <location>
        <begin position="12"/>
        <end position="246"/>
    </location>
</feature>
<evidence type="ECO:0000259" key="2">
    <source>
        <dbReference type="Pfam" id="PF13660"/>
    </source>
</evidence>
<dbReference type="EMBL" id="PUIB01000019">
    <property type="protein sequence ID" value="PQO31715.1"/>
    <property type="molecule type" value="Genomic_DNA"/>
</dbReference>
<dbReference type="GO" id="GO:0005737">
    <property type="term" value="C:cytoplasm"/>
    <property type="evidence" value="ECO:0007669"/>
    <property type="project" value="TreeGrafter"/>
</dbReference>
<dbReference type="Pfam" id="PF13660">
    <property type="entry name" value="DUF4147"/>
    <property type="match status" value="1"/>
</dbReference>
<feature type="domain" description="MOFRL" evidence="1">
    <location>
        <begin position="335"/>
        <end position="445"/>
    </location>
</feature>
<dbReference type="PANTHER" id="PTHR12227">
    <property type="entry name" value="GLYCERATE KINASE"/>
    <property type="match status" value="1"/>
</dbReference>
<dbReference type="InterPro" id="IPR037035">
    <property type="entry name" value="GK-like_C_sf"/>
</dbReference>
<dbReference type="InterPro" id="IPR039760">
    <property type="entry name" value="MOFRL_protein"/>
</dbReference>
<protein>
    <submittedName>
        <fullName evidence="3">Glycerate kinase</fullName>
    </submittedName>
</protein>
<dbReference type="SUPFAM" id="SSF82544">
    <property type="entry name" value="GckA/TtuD-like"/>
    <property type="match status" value="1"/>
</dbReference>
<dbReference type="Gene3D" id="3.40.1480.10">
    <property type="entry name" value="MOFRL domain"/>
    <property type="match status" value="1"/>
</dbReference>
<accession>A0A2S8FHR8</accession>
<evidence type="ECO:0000259" key="1">
    <source>
        <dbReference type="Pfam" id="PF05161"/>
    </source>
</evidence>
<name>A0A2S8FHR8_9BACT</name>
<dbReference type="Pfam" id="PF05161">
    <property type="entry name" value="MOFRL"/>
    <property type="match status" value="1"/>
</dbReference>
<dbReference type="Gene3D" id="3.40.50.10180">
    <property type="entry name" value="Glycerate kinase, MOFRL-like N-terminal domain"/>
    <property type="match status" value="1"/>
</dbReference>
<dbReference type="RefSeq" id="WP_105356866.1">
    <property type="nucleotide sequence ID" value="NZ_PUIB01000019.1"/>
</dbReference>
<comment type="caution">
    <text evidence="3">The sequence shown here is derived from an EMBL/GenBank/DDBJ whole genome shotgun (WGS) entry which is preliminary data.</text>
</comment>
<dbReference type="AlphaFoldDB" id="A0A2S8FHR8"/>
<reference evidence="3 4" key="1">
    <citation type="submission" date="2018-02" db="EMBL/GenBank/DDBJ databases">
        <title>Comparative genomes isolates from brazilian mangrove.</title>
        <authorList>
            <person name="Araujo J.E."/>
            <person name="Taketani R.G."/>
            <person name="Silva M.C.P."/>
            <person name="Loureco M.V."/>
            <person name="Andreote F.D."/>
        </authorList>
    </citation>
    <scope>NUCLEOTIDE SEQUENCE [LARGE SCALE GENOMIC DNA]</scope>
    <source>
        <strain evidence="3 4">NAP PRIS-MGV</strain>
    </source>
</reference>
<dbReference type="PANTHER" id="PTHR12227:SF0">
    <property type="entry name" value="GLYCERATE KINASE"/>
    <property type="match status" value="1"/>
</dbReference>
<dbReference type="GO" id="GO:0008887">
    <property type="term" value="F:glycerate kinase activity"/>
    <property type="evidence" value="ECO:0007669"/>
    <property type="project" value="InterPro"/>
</dbReference>
<dbReference type="InterPro" id="IPR025286">
    <property type="entry name" value="MOFRL_assoc_dom"/>
</dbReference>
<dbReference type="InterPro" id="IPR038614">
    <property type="entry name" value="GK_N_sf"/>
</dbReference>
<keyword evidence="3" id="KW-0418">Kinase</keyword>
<evidence type="ECO:0000313" key="3">
    <source>
        <dbReference type="EMBL" id="PQO31715.1"/>
    </source>
</evidence>
<dbReference type="InterPro" id="IPR007835">
    <property type="entry name" value="MOFRL"/>
</dbReference>
<dbReference type="Proteomes" id="UP000239388">
    <property type="component" value="Unassembled WGS sequence"/>
</dbReference>